<evidence type="ECO:0000313" key="2">
    <source>
        <dbReference type="EMBL" id="MFC6996288.1"/>
    </source>
</evidence>
<evidence type="ECO:0000313" key="3">
    <source>
        <dbReference type="Proteomes" id="UP001596405"/>
    </source>
</evidence>
<comment type="caution">
    <text evidence="2">The sequence shown here is derived from an EMBL/GenBank/DDBJ whole genome shotgun (WGS) entry which is preliminary data.</text>
</comment>
<sequence length="174" mass="19782">MKKFSCILSLCIITCMNVVSQTLPNIGMVIPRPYHVGILAVSTRSQAPLLLLENQETSFNSLIVDQEDILVKKTYTDSLLLVSLGEKAKHGVVVAELKSKRPLFRLEHVLDYYKVSAEKRQLRVLVNNKLVDPKLLLADITRIAKVEVVIQDKHSPIRYSWNENEEFLNIVTVK</sequence>
<organism evidence="2 3">
    <name type="scientific">Rufibacter roseus</name>
    <dbReference type="NCBI Taxonomy" id="1567108"/>
    <lineage>
        <taxon>Bacteria</taxon>
        <taxon>Pseudomonadati</taxon>
        <taxon>Bacteroidota</taxon>
        <taxon>Cytophagia</taxon>
        <taxon>Cytophagales</taxon>
        <taxon>Hymenobacteraceae</taxon>
        <taxon>Rufibacter</taxon>
    </lineage>
</organism>
<reference evidence="3" key="1">
    <citation type="journal article" date="2019" name="Int. J. Syst. Evol. Microbiol.">
        <title>The Global Catalogue of Microorganisms (GCM) 10K type strain sequencing project: providing services to taxonomists for standard genome sequencing and annotation.</title>
        <authorList>
            <consortium name="The Broad Institute Genomics Platform"/>
            <consortium name="The Broad Institute Genome Sequencing Center for Infectious Disease"/>
            <person name="Wu L."/>
            <person name="Ma J."/>
        </authorList>
    </citation>
    <scope>NUCLEOTIDE SEQUENCE [LARGE SCALE GENOMIC DNA]</scope>
    <source>
        <strain evidence="3">CGMCC 4.7393</strain>
    </source>
</reference>
<feature type="signal peptide" evidence="1">
    <location>
        <begin position="1"/>
        <end position="20"/>
    </location>
</feature>
<proteinExistence type="predicted"/>
<dbReference type="EMBL" id="JBHSYQ010000003">
    <property type="protein sequence ID" value="MFC6996288.1"/>
    <property type="molecule type" value="Genomic_DNA"/>
</dbReference>
<gene>
    <name evidence="2" type="ORF">ACFQHR_01570</name>
</gene>
<dbReference type="Proteomes" id="UP001596405">
    <property type="component" value="Unassembled WGS sequence"/>
</dbReference>
<keyword evidence="3" id="KW-1185">Reference proteome</keyword>
<name>A0ABW2DI88_9BACT</name>
<protein>
    <submittedName>
        <fullName evidence="2">Uncharacterized protein</fullName>
    </submittedName>
</protein>
<keyword evidence="1" id="KW-0732">Signal</keyword>
<evidence type="ECO:0000256" key="1">
    <source>
        <dbReference type="SAM" id="SignalP"/>
    </source>
</evidence>
<feature type="chain" id="PRO_5046793030" evidence="1">
    <location>
        <begin position="21"/>
        <end position="174"/>
    </location>
</feature>
<accession>A0ABW2DI88</accession>
<dbReference type="RefSeq" id="WP_153042137.1">
    <property type="nucleotide sequence ID" value="NZ_JBHSYQ010000003.1"/>
</dbReference>